<dbReference type="SUPFAM" id="SSF75005">
    <property type="entry name" value="Arabinanase/levansucrase/invertase"/>
    <property type="match status" value="2"/>
</dbReference>
<dbReference type="AlphaFoldDB" id="A0A502FRJ2"/>
<dbReference type="PROSITE" id="PS51318">
    <property type="entry name" value="TAT"/>
    <property type="match status" value="1"/>
</dbReference>
<dbReference type="InterPro" id="IPR023296">
    <property type="entry name" value="Glyco_hydro_beta-prop_sf"/>
</dbReference>
<protein>
    <recommendedName>
        <fullName evidence="5">Glycosyl hydrolase family 32 N-terminal domain-containing protein</fullName>
    </recommendedName>
</protein>
<organism evidence="6 7">
    <name type="scientific">Sphingomonas glacialis</name>
    <dbReference type="NCBI Taxonomy" id="658225"/>
    <lineage>
        <taxon>Bacteria</taxon>
        <taxon>Pseudomonadati</taxon>
        <taxon>Pseudomonadota</taxon>
        <taxon>Alphaproteobacteria</taxon>
        <taxon>Sphingomonadales</taxon>
        <taxon>Sphingomonadaceae</taxon>
        <taxon>Sphingomonas</taxon>
    </lineage>
</organism>
<gene>
    <name evidence="6" type="ORF">EAH76_15625</name>
</gene>
<dbReference type="GO" id="GO:0016798">
    <property type="term" value="F:hydrolase activity, acting on glycosyl bonds"/>
    <property type="evidence" value="ECO:0007669"/>
    <property type="project" value="UniProtKB-KW"/>
</dbReference>
<feature type="signal peptide" evidence="4">
    <location>
        <begin position="1"/>
        <end position="22"/>
    </location>
</feature>
<reference evidence="6 7" key="1">
    <citation type="journal article" date="2019" name="Environ. Microbiol.">
        <title>Species interactions and distinct microbial communities in high Arctic permafrost affected cryosols are associated with the CH4 and CO2 gas fluxes.</title>
        <authorList>
            <person name="Altshuler I."/>
            <person name="Hamel J."/>
            <person name="Turney S."/>
            <person name="Magnuson E."/>
            <person name="Levesque R."/>
            <person name="Greer C."/>
            <person name="Whyte L.G."/>
        </authorList>
    </citation>
    <scope>NUCLEOTIDE SEQUENCE [LARGE SCALE GENOMIC DNA]</scope>
    <source>
        <strain evidence="6 7">E6.1</strain>
    </source>
</reference>
<keyword evidence="7" id="KW-1185">Reference proteome</keyword>
<accession>A0A502FRJ2</accession>
<feature type="chain" id="PRO_5021353892" description="Glycosyl hydrolase family 32 N-terminal domain-containing protein" evidence="4">
    <location>
        <begin position="23"/>
        <end position="353"/>
    </location>
</feature>
<name>A0A502FRJ2_9SPHN</name>
<keyword evidence="2" id="KW-0378">Hydrolase</keyword>
<dbReference type="InterPro" id="IPR013148">
    <property type="entry name" value="Glyco_hydro_32_N"/>
</dbReference>
<dbReference type="EMBL" id="RCZC01000004">
    <property type="protein sequence ID" value="TPG52138.1"/>
    <property type="molecule type" value="Genomic_DNA"/>
</dbReference>
<evidence type="ECO:0000313" key="6">
    <source>
        <dbReference type="EMBL" id="TPG52138.1"/>
    </source>
</evidence>
<dbReference type="InterPro" id="IPR006311">
    <property type="entry name" value="TAT_signal"/>
</dbReference>
<dbReference type="Pfam" id="PF00251">
    <property type="entry name" value="Glyco_hydro_32N"/>
    <property type="match status" value="1"/>
</dbReference>
<dbReference type="OrthoDB" id="7064503at2"/>
<dbReference type="PANTHER" id="PTHR35279:SF1">
    <property type="entry name" value="ARABINANASE_LEVANSUCRASE_INVERTASE"/>
    <property type="match status" value="1"/>
</dbReference>
<comment type="caution">
    <text evidence="6">The sequence shown here is derived from an EMBL/GenBank/DDBJ whole genome shotgun (WGS) entry which is preliminary data.</text>
</comment>
<sequence>MLDLTRRTLLAGSAALAGTAIAPPFLAKGKADPAAWLRTPYKYDKLVLGGSKVPGGFDEKAVDCPFVYYHEGRFHLTYVGFDGTGYQTGVAVSDDLVTWERQGLMLARDPADPVTRYNVASASILRENELYSRGRPIKVGGRYVCAWHAYPSAGYEEGPAVIGLAFSTDLKTWHREAPILRAEDGAEWERGGLYKPYLVRDGDTFYLFYNAKTAEKNWHEQTGVAISKDLKTWRRHPGNPLVRNGGPKAPDARFASDPFVVTHQGQWAMFYFGLSANDRKARELVAVGPDPLHFTKLDDVLVDVGPEGSIDDDYAHKPALVYHKGDLYHFYCAVGGHYPNDIRGISVARSRPW</sequence>
<evidence type="ECO:0000259" key="5">
    <source>
        <dbReference type="Pfam" id="PF00251"/>
    </source>
</evidence>
<comment type="similarity">
    <text evidence="1">Belongs to the glycosyl hydrolase 32 family.</text>
</comment>
<evidence type="ECO:0000256" key="2">
    <source>
        <dbReference type="ARBA" id="ARBA00022801"/>
    </source>
</evidence>
<dbReference type="Gene3D" id="2.115.10.20">
    <property type="entry name" value="Glycosyl hydrolase domain, family 43"/>
    <property type="match status" value="3"/>
</dbReference>
<evidence type="ECO:0000256" key="4">
    <source>
        <dbReference type="SAM" id="SignalP"/>
    </source>
</evidence>
<dbReference type="RefSeq" id="WP_140851207.1">
    <property type="nucleotide sequence ID" value="NZ_RCZC01000004.1"/>
</dbReference>
<dbReference type="Proteomes" id="UP000319931">
    <property type="component" value="Unassembled WGS sequence"/>
</dbReference>
<keyword evidence="3" id="KW-0326">Glycosidase</keyword>
<keyword evidence="4" id="KW-0732">Signal</keyword>
<proteinExistence type="inferred from homology"/>
<evidence type="ECO:0000256" key="3">
    <source>
        <dbReference type="ARBA" id="ARBA00023295"/>
    </source>
</evidence>
<evidence type="ECO:0000313" key="7">
    <source>
        <dbReference type="Proteomes" id="UP000319931"/>
    </source>
</evidence>
<dbReference type="PANTHER" id="PTHR35279">
    <property type="match status" value="1"/>
</dbReference>
<feature type="domain" description="Glycosyl hydrolase family 32 N-terminal" evidence="5">
    <location>
        <begin position="136"/>
        <end position="270"/>
    </location>
</feature>
<evidence type="ECO:0000256" key="1">
    <source>
        <dbReference type="ARBA" id="ARBA00009902"/>
    </source>
</evidence>